<keyword evidence="1" id="KW-0472">Membrane</keyword>
<feature type="transmembrane region" description="Helical" evidence="1">
    <location>
        <begin position="225"/>
        <end position="246"/>
    </location>
</feature>
<feature type="transmembrane region" description="Helical" evidence="1">
    <location>
        <begin position="82"/>
        <end position="98"/>
    </location>
</feature>
<gene>
    <name evidence="2" type="ORF">METZ01_LOCUS327462</name>
</gene>
<sequence>MPSNRCNNCNAELIGEYCSECGQQKKDVNISIFALLQEFFVNLFSLDSKTFLTLRYLITKPGLLSNEYISGKTRKYVLPGKFYLFLSVITILVISLLRDSDGLGYLKFSSERLGILIAQDEYGSSVARWGGYGQSLGWDSINSPIIKIDKMSLYSKAFLLCFPIYALMLKLFYRKRLYIHHLILTLHNHIFILLIILIAIPISKFTGYNLFSDPTWSETSSLESIITYITFFSLSSYIYLSALNFYKESKLITLIKFIPLLIIWILVMAYSIVFTSHLFISFPSIFY</sequence>
<accession>A0A382PPN7</accession>
<evidence type="ECO:0000313" key="2">
    <source>
        <dbReference type="EMBL" id="SVC74608.1"/>
    </source>
</evidence>
<keyword evidence="1" id="KW-0812">Transmembrane</keyword>
<keyword evidence="1" id="KW-1133">Transmembrane helix</keyword>
<organism evidence="2">
    <name type="scientific">marine metagenome</name>
    <dbReference type="NCBI Taxonomy" id="408172"/>
    <lineage>
        <taxon>unclassified sequences</taxon>
        <taxon>metagenomes</taxon>
        <taxon>ecological metagenomes</taxon>
    </lineage>
</organism>
<feature type="transmembrane region" description="Helical" evidence="1">
    <location>
        <begin position="153"/>
        <end position="173"/>
    </location>
</feature>
<dbReference type="AlphaFoldDB" id="A0A382PPN7"/>
<name>A0A382PPN7_9ZZZZ</name>
<feature type="transmembrane region" description="Helical" evidence="1">
    <location>
        <begin position="258"/>
        <end position="280"/>
    </location>
</feature>
<reference evidence="2" key="1">
    <citation type="submission" date="2018-05" db="EMBL/GenBank/DDBJ databases">
        <authorList>
            <person name="Lanie J.A."/>
            <person name="Ng W.-L."/>
            <person name="Kazmierczak K.M."/>
            <person name="Andrzejewski T.M."/>
            <person name="Davidsen T.M."/>
            <person name="Wayne K.J."/>
            <person name="Tettelin H."/>
            <person name="Glass J.I."/>
            <person name="Rusch D."/>
            <person name="Podicherti R."/>
            <person name="Tsui H.-C.T."/>
            <person name="Winkler M.E."/>
        </authorList>
    </citation>
    <scope>NUCLEOTIDE SEQUENCE</scope>
</reference>
<dbReference type="InterPro" id="IPR022134">
    <property type="entry name" value="DUF3667"/>
</dbReference>
<dbReference type="EMBL" id="UINC01108480">
    <property type="protein sequence ID" value="SVC74608.1"/>
    <property type="molecule type" value="Genomic_DNA"/>
</dbReference>
<feature type="transmembrane region" description="Helical" evidence="1">
    <location>
        <begin position="185"/>
        <end position="205"/>
    </location>
</feature>
<proteinExistence type="predicted"/>
<protein>
    <recommendedName>
        <fullName evidence="3">DUF3667 domain-containing protein</fullName>
    </recommendedName>
</protein>
<dbReference type="Pfam" id="PF12412">
    <property type="entry name" value="DUF3667"/>
    <property type="match status" value="1"/>
</dbReference>
<evidence type="ECO:0008006" key="3">
    <source>
        <dbReference type="Google" id="ProtNLM"/>
    </source>
</evidence>
<evidence type="ECO:0000256" key="1">
    <source>
        <dbReference type="SAM" id="Phobius"/>
    </source>
</evidence>